<protein>
    <submittedName>
        <fullName evidence="1">Uncharacterized protein</fullName>
    </submittedName>
</protein>
<dbReference type="EMBL" id="MK072262">
    <property type="protein sequence ID" value="AYV81190.1"/>
    <property type="molecule type" value="Genomic_DNA"/>
</dbReference>
<organism evidence="1">
    <name type="scientific">Harvfovirus sp</name>
    <dbReference type="NCBI Taxonomy" id="2487768"/>
    <lineage>
        <taxon>Viruses</taxon>
        <taxon>Varidnaviria</taxon>
        <taxon>Bamfordvirae</taxon>
        <taxon>Nucleocytoviricota</taxon>
        <taxon>Megaviricetes</taxon>
        <taxon>Imitervirales</taxon>
        <taxon>Mimiviridae</taxon>
        <taxon>Klosneuvirinae</taxon>
    </lineage>
</organism>
<sequence length="459" mass="52307">MNNYKILKYKSKLERGNASGEKQVLYSAKLDFHVRRMLSQIGGNKIEETKKKAEEVPGPAAGTAGVPAASLESEEQISRVKFTKSLSLLVGDPRCKSPDEINILAIFRSILTDTEIPWQVLLKLLAWTIESMITVLCDYAHPAEVRPIQLTDVPWQENSRYMRTNAFVYRVNEEALIRAHQVSKESRNIPAFIAKYKDTGKLRFSIIYIRQLFHAISPLITETIFWVPGKVTYRGEDIDKTIDTFEGIAKVLRDDTDRLPRSAYARTIGEFATLFPPREKIKPFVWKQQAIDSYGFRTEGDIEAERVAYSKWRDEERKYKEADLAYDTGRVFQSIQRIALALFNDYCAISVPAEQLAAIMKPESQIKRVETAGKLGVIAPEMCDYFMFIDSLSKHGIIAQGDMPAILFEHKIVRDPGTNLNLTLRVLQQPIYFLYLMLNQIISIRERGLSVPSAVSLIK</sequence>
<evidence type="ECO:0000313" key="1">
    <source>
        <dbReference type="EMBL" id="AYV81190.1"/>
    </source>
</evidence>
<accession>A0A3G5A235</accession>
<name>A0A3G5A235_9VIRU</name>
<reference evidence="1" key="1">
    <citation type="submission" date="2018-10" db="EMBL/GenBank/DDBJ databases">
        <title>Hidden diversity of soil giant viruses.</title>
        <authorList>
            <person name="Schulz F."/>
            <person name="Alteio L."/>
            <person name="Goudeau D."/>
            <person name="Ryan E.M."/>
            <person name="Malmstrom R.R."/>
            <person name="Blanchard J."/>
            <person name="Woyke T."/>
        </authorList>
    </citation>
    <scope>NUCLEOTIDE SEQUENCE</scope>
    <source>
        <strain evidence="1">HAV1</strain>
    </source>
</reference>
<proteinExistence type="predicted"/>
<gene>
    <name evidence="1" type="ORF">Harvfovirus20_9</name>
</gene>